<feature type="signal peptide" evidence="6">
    <location>
        <begin position="1"/>
        <end position="18"/>
    </location>
</feature>
<accession>A0A2V4KXD9</accession>
<comment type="subcellular location">
    <subcellularLocation>
        <location evidence="1 5">Periplasm</location>
    </subcellularLocation>
</comment>
<evidence type="ECO:0000256" key="5">
    <source>
        <dbReference type="PIRNR" id="PIRNR019574"/>
    </source>
</evidence>
<dbReference type="SUPFAM" id="SSF53850">
    <property type="entry name" value="Periplasmic binding protein-like II"/>
    <property type="match status" value="1"/>
</dbReference>
<dbReference type="PANTHER" id="PTHR30222">
    <property type="entry name" value="SPERMIDINE/PUTRESCINE-BINDING PERIPLASMIC PROTEIN"/>
    <property type="match status" value="1"/>
</dbReference>
<dbReference type="Proteomes" id="UP000248146">
    <property type="component" value="Unassembled WGS sequence"/>
</dbReference>
<dbReference type="Pfam" id="PF13416">
    <property type="entry name" value="SBP_bac_8"/>
    <property type="match status" value="1"/>
</dbReference>
<comment type="function">
    <text evidence="5">Required for the activity of the bacterial periplasmic transport system of putrescine.</text>
</comment>
<dbReference type="InterPro" id="IPR001188">
    <property type="entry name" value="Sperm_putr-bd"/>
</dbReference>
<evidence type="ECO:0000256" key="1">
    <source>
        <dbReference type="ARBA" id="ARBA00004418"/>
    </source>
</evidence>
<dbReference type="AlphaFoldDB" id="A0A2V4KXD9"/>
<comment type="similarity">
    <text evidence="5">Belongs to the bacterial solute-binding protein PotD/PotF family.</text>
</comment>
<reference evidence="7 8" key="1">
    <citation type="submission" date="2018-06" db="EMBL/GenBank/DDBJ databases">
        <title>Pseudomonas diversity within urban Lake Michigan freshwaters.</title>
        <authorList>
            <person name="Batrich M."/>
            <person name="Hatzopoulos T."/>
            <person name="Putonti C."/>
        </authorList>
    </citation>
    <scope>NUCLEOTIDE SEQUENCE [LARGE SCALE GENOMIC DNA]</scope>
    <source>
        <strain evidence="7 8">MB-090714</strain>
    </source>
</reference>
<evidence type="ECO:0000313" key="8">
    <source>
        <dbReference type="Proteomes" id="UP000248146"/>
    </source>
</evidence>
<evidence type="ECO:0000256" key="3">
    <source>
        <dbReference type="ARBA" id="ARBA00022729"/>
    </source>
</evidence>
<comment type="caution">
    <text evidence="7">The sequence shown here is derived from an EMBL/GenBank/DDBJ whole genome shotgun (WGS) entry which is preliminary data.</text>
</comment>
<protein>
    <recommendedName>
        <fullName evidence="5">Putrescine-binding periplasmic protein</fullName>
    </recommendedName>
</protein>
<dbReference type="InterPro" id="IPR006059">
    <property type="entry name" value="SBP"/>
</dbReference>
<keyword evidence="3 6" id="KW-0732">Signal</keyword>
<dbReference type="PIRSF" id="PIRSF019574">
    <property type="entry name" value="Periplasmic_polyamine_BP"/>
    <property type="match status" value="1"/>
</dbReference>
<dbReference type="GO" id="GO:0015846">
    <property type="term" value="P:polyamine transport"/>
    <property type="evidence" value="ECO:0007669"/>
    <property type="project" value="InterPro"/>
</dbReference>
<name>A0A2V4KXD9_AQUAC</name>
<keyword evidence="2 5" id="KW-0813">Transport</keyword>
<evidence type="ECO:0000313" key="7">
    <source>
        <dbReference type="EMBL" id="PYC21862.1"/>
    </source>
</evidence>
<evidence type="ECO:0000256" key="2">
    <source>
        <dbReference type="ARBA" id="ARBA00022448"/>
    </source>
</evidence>
<feature type="chain" id="PRO_5015998632" description="Putrescine-binding periplasmic protein" evidence="6">
    <location>
        <begin position="19"/>
        <end position="357"/>
    </location>
</feature>
<dbReference type="GO" id="GO:0019808">
    <property type="term" value="F:polyamine binding"/>
    <property type="evidence" value="ECO:0007669"/>
    <property type="project" value="InterPro"/>
</dbReference>
<gene>
    <name evidence="7" type="ORF">DMO17_15495</name>
</gene>
<evidence type="ECO:0000256" key="6">
    <source>
        <dbReference type="SAM" id="SignalP"/>
    </source>
</evidence>
<dbReference type="OrthoDB" id="9769319at2"/>
<dbReference type="PRINTS" id="PR00909">
    <property type="entry name" value="SPERMDNBNDNG"/>
</dbReference>
<proteinExistence type="inferred from homology"/>
<dbReference type="RefSeq" id="WP_110683382.1">
    <property type="nucleotide sequence ID" value="NZ_QJRX01000008.1"/>
</dbReference>
<organism evidence="7 8">
    <name type="scientific">Aquipseudomonas alcaligenes</name>
    <name type="common">Pseudomonas alcaligenes</name>
    <dbReference type="NCBI Taxonomy" id="43263"/>
    <lineage>
        <taxon>Bacteria</taxon>
        <taxon>Pseudomonadati</taxon>
        <taxon>Pseudomonadota</taxon>
        <taxon>Gammaproteobacteria</taxon>
        <taxon>Pseudomonadales</taxon>
        <taxon>Pseudomonadaceae</taxon>
        <taxon>Aquipseudomonas</taxon>
    </lineage>
</organism>
<keyword evidence="4 5" id="KW-0574">Periplasm</keyword>
<sequence length="357" mass="38682">MRLAASLLLTALALPLQAAEQTLNLYNWADYVAPQALKRFQAESGIRVKYDTFDSAEVLDAKLLTGGSGYDVVFPASSGLARAIQAGAVQPVGALGNAANLDPEMLAKLAFIDPGNRYGVPYTWGTVGLGLNKQAVEKRLPGVALDSFDLLFKPEYAGKLKDCGIAVLDSPQEVVAIALNYLGRKPYSHDAQDLQAVKGLLAGLQPNLRYVATARHIDDLAKGEICLALTYTGDAGMAAARAAEAGQPFEVVYRIPREGTLIWFDTMAIPADAPHPAAARAFIDYMLRPEVIAELTNSLYFANANRAATPLLDAAVSGDPHIYPPRAVREKLFAEQILPLRVQRERTRLWAAFRTQY</sequence>
<dbReference type="Gene3D" id="3.40.190.10">
    <property type="entry name" value="Periplasmic binding protein-like II"/>
    <property type="match status" value="2"/>
</dbReference>
<dbReference type="EMBL" id="QJRX01000008">
    <property type="protein sequence ID" value="PYC21862.1"/>
    <property type="molecule type" value="Genomic_DNA"/>
</dbReference>
<evidence type="ECO:0000256" key="4">
    <source>
        <dbReference type="ARBA" id="ARBA00022764"/>
    </source>
</evidence>
<dbReference type="GO" id="GO:0042597">
    <property type="term" value="C:periplasmic space"/>
    <property type="evidence" value="ECO:0007669"/>
    <property type="project" value="UniProtKB-SubCell"/>
</dbReference>
<dbReference type="PANTHER" id="PTHR30222:SF18">
    <property type="entry name" value="BIFUNCTIONAL POLYHYDROXYBUTYRATE SYNTHASE _ ABC TRANSPORTER PERIPLASMIC BINDING PROTEIN-RELATED"/>
    <property type="match status" value="1"/>
</dbReference>